<evidence type="ECO:0000256" key="1">
    <source>
        <dbReference type="SAM" id="MobiDB-lite"/>
    </source>
</evidence>
<protein>
    <recommendedName>
        <fullName evidence="4">LPXTG-motif cell wall anchor domain protein</fullName>
    </recommendedName>
</protein>
<keyword evidence="3" id="KW-1185">Reference proteome</keyword>
<feature type="compositionally biased region" description="Basic and acidic residues" evidence="1">
    <location>
        <begin position="714"/>
        <end position="726"/>
    </location>
</feature>
<feature type="compositionally biased region" description="Low complexity" evidence="1">
    <location>
        <begin position="680"/>
        <end position="689"/>
    </location>
</feature>
<feature type="compositionally biased region" description="Polar residues" evidence="1">
    <location>
        <begin position="410"/>
        <end position="426"/>
    </location>
</feature>
<sequence>MHPMQQHDKDTTASENAVRRNRLRRKTDSALRAAAQSYRQQQQQRRRSIDLAADWRASAAIPPVPSVPSFLSLHPDQRDTMRHPQAAPSPPCSSPVTASSSLSSSSPATRPAAATTAPTLSPIAVPQAPFDFQFQLPLRKRALISHARANANITDNNNNNSESTAHEPPSLPHPHPHPHPVHPFVPPRDFLSEPFRRSVSSLHSSTVSNASSQSSSVSAAKKHRNSLPFVPNAHKRHKPSYDIESKMPAPLYQDTTAPLGASTHASGPVENGKDPTTDDAGFKSADIFLNIAKDSSRRNSVPRSEMRRSRFGFSRRSLQPSSSPDDLRVKQQETVLPYSPNGSPSYDSPISSSASAHPLDDHSRSRFWGSSARSSIGLPRSRLSHVSPDTSSEVNIERRRSVHDPHSYRHTTLSTIRSSRHPSGSDTTERPTLDFQRPHPDGTESILSTTATSTVWDELEDLKFRIRKLEQGGMSPSQAAVSNGSAERPRTATTTTMTTVSSSPRQARKASIRSGDSENATTIGQVHPLLQTALDKAKGVLNSEVYKALETAAAEATSLSSILGGGTALSGGASVVSGFAPSERHARRKADSLCRSLTELCLALSDERLTGQRAESCEANSNPQQTNGTKTEPPVAPITYRRSLNCNEIEAVDRQLQTIRISGRPQAHRKSFTSSSSPLANPDANTTPSPNAPAPVPNRPHRLSPSLLRPRLLLRTEDNSDKREFSRSVSRVPAEISTPATLRRISSREDISRDSTQDNSQQQQPRTPALSSSIPLRRSAYYTPPASSVNIQPGFRRYGFQSGLTPSSADTLKDNGIDGAALSQQEPSRTRIIAPSTKLATSITPIQLTRARTNSLGTRRFTPRSPRPVTICGEIKTTADSLD</sequence>
<feature type="compositionally biased region" description="Polar residues" evidence="1">
    <location>
        <begin position="474"/>
        <end position="485"/>
    </location>
</feature>
<feature type="compositionally biased region" description="Basic and acidic residues" evidence="1">
    <location>
        <begin position="427"/>
        <end position="442"/>
    </location>
</feature>
<proteinExistence type="predicted"/>
<evidence type="ECO:0000313" key="3">
    <source>
        <dbReference type="Proteomes" id="UP000319663"/>
    </source>
</evidence>
<gene>
    <name evidence="2" type="ORF">MPDQ_006842</name>
</gene>
<feature type="compositionally biased region" description="Basic and acidic residues" evidence="1">
    <location>
        <begin position="395"/>
        <end position="407"/>
    </location>
</feature>
<accession>A0A507QTU8</accession>
<feature type="region of interest" description="Disordered" evidence="1">
    <location>
        <begin position="614"/>
        <end position="636"/>
    </location>
</feature>
<evidence type="ECO:0000313" key="2">
    <source>
        <dbReference type="EMBL" id="TQB72440.1"/>
    </source>
</evidence>
<feature type="compositionally biased region" description="Low complexity" evidence="1">
    <location>
        <begin position="703"/>
        <end position="713"/>
    </location>
</feature>
<comment type="caution">
    <text evidence="2">The sequence shown here is derived from an EMBL/GenBank/DDBJ whole genome shotgun (WGS) entry which is preliminary data.</text>
</comment>
<name>A0A507QTU8_MONPU</name>
<feature type="region of interest" description="Disordered" evidence="1">
    <location>
        <begin position="151"/>
        <end position="189"/>
    </location>
</feature>
<feature type="compositionally biased region" description="Polar residues" evidence="1">
    <location>
        <begin position="618"/>
        <end position="630"/>
    </location>
</feature>
<dbReference type="AlphaFoldDB" id="A0A507QTU8"/>
<feature type="region of interest" description="Disordered" evidence="1">
    <location>
        <begin position="473"/>
        <end position="520"/>
    </location>
</feature>
<feature type="compositionally biased region" description="Basic and acidic residues" evidence="1">
    <location>
        <begin position="1"/>
        <end position="12"/>
    </location>
</feature>
<organism evidence="2 3">
    <name type="scientific">Monascus purpureus</name>
    <name type="common">Red mold</name>
    <name type="synonym">Monascus anka</name>
    <dbReference type="NCBI Taxonomy" id="5098"/>
    <lineage>
        <taxon>Eukaryota</taxon>
        <taxon>Fungi</taxon>
        <taxon>Dikarya</taxon>
        <taxon>Ascomycota</taxon>
        <taxon>Pezizomycotina</taxon>
        <taxon>Eurotiomycetes</taxon>
        <taxon>Eurotiomycetidae</taxon>
        <taxon>Eurotiales</taxon>
        <taxon>Aspergillaceae</taxon>
        <taxon>Monascus</taxon>
    </lineage>
</organism>
<dbReference type="STRING" id="5098.A0A507QTU8"/>
<feature type="region of interest" description="Disordered" evidence="1">
    <location>
        <begin position="295"/>
        <end position="450"/>
    </location>
</feature>
<feature type="region of interest" description="Disordered" evidence="1">
    <location>
        <begin position="204"/>
        <end position="281"/>
    </location>
</feature>
<evidence type="ECO:0008006" key="4">
    <source>
        <dbReference type="Google" id="ProtNLM"/>
    </source>
</evidence>
<feature type="compositionally biased region" description="Low complexity" evidence="1">
    <location>
        <begin position="94"/>
        <end position="115"/>
    </location>
</feature>
<feature type="region of interest" description="Disordered" evidence="1">
    <location>
        <begin position="661"/>
        <end position="777"/>
    </location>
</feature>
<feature type="compositionally biased region" description="Low complexity" evidence="1">
    <location>
        <begin position="204"/>
        <end position="219"/>
    </location>
</feature>
<feature type="compositionally biased region" description="Basic and acidic residues" evidence="1">
    <location>
        <begin position="746"/>
        <end position="756"/>
    </location>
</feature>
<feature type="compositionally biased region" description="Low complexity" evidence="1">
    <location>
        <begin position="30"/>
        <end position="43"/>
    </location>
</feature>
<feature type="compositionally biased region" description="Low complexity" evidence="1">
    <location>
        <begin position="343"/>
        <end position="356"/>
    </location>
</feature>
<feature type="region of interest" description="Disordered" evidence="1">
    <location>
        <begin position="1"/>
        <end position="115"/>
    </location>
</feature>
<feature type="compositionally biased region" description="Low complexity" evidence="1">
    <location>
        <begin position="151"/>
        <end position="160"/>
    </location>
</feature>
<dbReference type="Proteomes" id="UP000319663">
    <property type="component" value="Unassembled WGS sequence"/>
</dbReference>
<reference evidence="2 3" key="1">
    <citation type="submission" date="2019-06" db="EMBL/GenBank/DDBJ databases">
        <title>Wine fermentation using esterase from Monascus purpureus.</title>
        <authorList>
            <person name="Geng C."/>
            <person name="Zhang Y."/>
        </authorList>
    </citation>
    <scope>NUCLEOTIDE SEQUENCE [LARGE SCALE GENOMIC DNA]</scope>
    <source>
        <strain evidence="2">HQ1</strain>
    </source>
</reference>
<feature type="compositionally biased region" description="Polar residues" evidence="1">
    <location>
        <begin position="757"/>
        <end position="774"/>
    </location>
</feature>
<dbReference type="EMBL" id="VIFY01000064">
    <property type="protein sequence ID" value="TQB72440.1"/>
    <property type="molecule type" value="Genomic_DNA"/>
</dbReference>